<reference evidence="10 11" key="1">
    <citation type="submission" date="2023-07" db="EMBL/GenBank/DDBJ databases">
        <title>Genomic Encyclopedia of Type Strains, Phase IV (KMG-IV): sequencing the most valuable type-strain genomes for metagenomic binning, comparative biology and taxonomic classification.</title>
        <authorList>
            <person name="Goeker M."/>
        </authorList>
    </citation>
    <scope>NUCLEOTIDE SEQUENCE [LARGE SCALE GENOMIC DNA]</scope>
    <source>
        <strain evidence="10 11">DSM 19922</strain>
    </source>
</reference>
<feature type="domain" description="ABC transmembrane type-1" evidence="9">
    <location>
        <begin position="20"/>
        <end position="213"/>
    </location>
</feature>
<keyword evidence="7 8" id="KW-0472">Membrane</keyword>
<keyword evidence="5 8" id="KW-0812">Transmembrane</keyword>
<keyword evidence="11" id="KW-1185">Reference proteome</keyword>
<evidence type="ECO:0000256" key="5">
    <source>
        <dbReference type="ARBA" id="ARBA00022692"/>
    </source>
</evidence>
<evidence type="ECO:0000313" key="11">
    <source>
        <dbReference type="Proteomes" id="UP001244552"/>
    </source>
</evidence>
<dbReference type="CDD" id="cd06261">
    <property type="entry name" value="TM_PBP2"/>
    <property type="match status" value="1"/>
</dbReference>
<organism evidence="10 11">
    <name type="scientific">Azospirillum picis</name>
    <dbReference type="NCBI Taxonomy" id="488438"/>
    <lineage>
        <taxon>Bacteria</taxon>
        <taxon>Pseudomonadati</taxon>
        <taxon>Pseudomonadota</taxon>
        <taxon>Alphaproteobacteria</taxon>
        <taxon>Rhodospirillales</taxon>
        <taxon>Azospirillaceae</taxon>
        <taxon>Azospirillum</taxon>
    </lineage>
</organism>
<feature type="transmembrane region" description="Helical" evidence="8">
    <location>
        <begin position="65"/>
        <end position="87"/>
    </location>
</feature>
<evidence type="ECO:0000259" key="9">
    <source>
        <dbReference type="PROSITE" id="PS50928"/>
    </source>
</evidence>
<evidence type="ECO:0000313" key="10">
    <source>
        <dbReference type="EMBL" id="MDQ0535076.1"/>
    </source>
</evidence>
<dbReference type="PANTHER" id="PTHR30614:SF1">
    <property type="entry name" value="GLUTAMATE_ASPARTATE IMPORT PERMEASE PROTEIN GLTK"/>
    <property type="match status" value="1"/>
</dbReference>
<dbReference type="InterPro" id="IPR043429">
    <property type="entry name" value="ArtM/GltK/GlnP/TcyL/YhdX-like"/>
</dbReference>
<evidence type="ECO:0000256" key="8">
    <source>
        <dbReference type="RuleBase" id="RU363032"/>
    </source>
</evidence>
<dbReference type="RefSeq" id="WP_209986462.1">
    <property type="nucleotide sequence ID" value="NZ_JAGINO010000019.1"/>
</dbReference>
<dbReference type="InterPro" id="IPR035906">
    <property type="entry name" value="MetI-like_sf"/>
</dbReference>
<keyword evidence="3 8" id="KW-0813">Transport</keyword>
<feature type="transmembrane region" description="Helical" evidence="8">
    <location>
        <begin position="20"/>
        <end position="44"/>
    </location>
</feature>
<dbReference type="Proteomes" id="UP001244552">
    <property type="component" value="Unassembled WGS sequence"/>
</dbReference>
<evidence type="ECO:0000256" key="3">
    <source>
        <dbReference type="ARBA" id="ARBA00022448"/>
    </source>
</evidence>
<dbReference type="Pfam" id="PF00528">
    <property type="entry name" value="BPD_transp_1"/>
    <property type="match status" value="1"/>
</dbReference>
<dbReference type="PROSITE" id="PS50928">
    <property type="entry name" value="ABC_TM1"/>
    <property type="match status" value="1"/>
</dbReference>
<evidence type="ECO:0000256" key="1">
    <source>
        <dbReference type="ARBA" id="ARBA00004429"/>
    </source>
</evidence>
<dbReference type="SUPFAM" id="SSF161098">
    <property type="entry name" value="MetI-like"/>
    <property type="match status" value="1"/>
</dbReference>
<feature type="transmembrane region" description="Helical" evidence="8">
    <location>
        <begin position="93"/>
        <end position="113"/>
    </location>
</feature>
<evidence type="ECO:0000256" key="6">
    <source>
        <dbReference type="ARBA" id="ARBA00022989"/>
    </source>
</evidence>
<feature type="transmembrane region" description="Helical" evidence="8">
    <location>
        <begin position="154"/>
        <end position="178"/>
    </location>
</feature>
<dbReference type="NCBIfam" id="TIGR01726">
    <property type="entry name" value="HEQRo_perm_3TM"/>
    <property type="match status" value="1"/>
</dbReference>
<comment type="similarity">
    <text evidence="2">Belongs to the binding-protein-dependent transport system permease family. HisMQ subfamily.</text>
</comment>
<accession>A0ABU0MNM3</accession>
<dbReference type="Gene3D" id="1.10.3720.10">
    <property type="entry name" value="MetI-like"/>
    <property type="match status" value="1"/>
</dbReference>
<dbReference type="InterPro" id="IPR010065">
    <property type="entry name" value="AA_ABC_transptr_permease_3TM"/>
</dbReference>
<comment type="caution">
    <text evidence="10">The sequence shown here is derived from an EMBL/GenBank/DDBJ whole genome shotgun (WGS) entry which is preliminary data.</text>
</comment>
<dbReference type="InterPro" id="IPR000515">
    <property type="entry name" value="MetI-like"/>
</dbReference>
<name>A0ABU0MNM3_9PROT</name>
<keyword evidence="6 8" id="KW-1133">Transmembrane helix</keyword>
<keyword evidence="4" id="KW-1003">Cell membrane</keyword>
<protein>
    <submittedName>
        <fullName evidence="10">Glutamate/aspartate transport system permease protein</fullName>
    </submittedName>
</protein>
<feature type="transmembrane region" description="Helical" evidence="8">
    <location>
        <begin position="198"/>
        <end position="220"/>
    </location>
</feature>
<dbReference type="PANTHER" id="PTHR30614">
    <property type="entry name" value="MEMBRANE COMPONENT OF AMINO ACID ABC TRANSPORTER"/>
    <property type="match status" value="1"/>
</dbReference>
<comment type="subcellular location">
    <subcellularLocation>
        <location evidence="1">Cell inner membrane</location>
        <topology evidence="1">Multi-pass membrane protein</topology>
    </subcellularLocation>
    <subcellularLocation>
        <location evidence="8">Cell membrane</location>
        <topology evidence="8">Multi-pass membrane protein</topology>
    </subcellularLocation>
</comment>
<proteinExistence type="inferred from homology"/>
<gene>
    <name evidence="10" type="ORF">QO018_003954</name>
</gene>
<evidence type="ECO:0000256" key="7">
    <source>
        <dbReference type="ARBA" id="ARBA00023136"/>
    </source>
</evidence>
<evidence type="ECO:0000256" key="4">
    <source>
        <dbReference type="ARBA" id="ARBA00022475"/>
    </source>
</evidence>
<evidence type="ECO:0000256" key="2">
    <source>
        <dbReference type="ARBA" id="ARBA00010072"/>
    </source>
</evidence>
<dbReference type="EMBL" id="JAUSVU010000015">
    <property type="protein sequence ID" value="MDQ0535076.1"/>
    <property type="molecule type" value="Genomic_DNA"/>
</dbReference>
<sequence length="231" mass="24933">MQAIDFTVVLQAWPYLCSGLAFSLALTATAFTAGIVLGTGLALAQHLEIPVLGHADRIYIATMRSIPLILVLFWFFFLVPIILGSLSPDGRPISIGPTSTAFITFCLFEAAYYSEIIRVGLRALNRGQVEASHALGLTTPQAYRYVVLPQVARTVAPIVLSQTIILFQDTSLVYVLSLTDLVGAASKLVQLNGRFVELSVTVALVYLAICSLASHCVAILKRRTAAHAAQR</sequence>